<proteinExistence type="predicted"/>
<accession>A0ABR8MD47</accession>
<gene>
    <name evidence="1" type="ORF">IEW27_19455</name>
</gene>
<name>A0ABR8MD47_9FLAO</name>
<dbReference type="Proteomes" id="UP000603715">
    <property type="component" value="Unassembled WGS sequence"/>
</dbReference>
<dbReference type="RefSeq" id="WP_139423945.1">
    <property type="nucleotide sequence ID" value="NZ_JACXXP010000040.1"/>
</dbReference>
<protein>
    <recommendedName>
        <fullName evidence="3">DUF4141 domain-containing protein</fullName>
    </recommendedName>
</protein>
<organism evidence="1 2">
    <name type="scientific">Chryseobacterium muglaense</name>
    <dbReference type="NCBI Taxonomy" id="2893752"/>
    <lineage>
        <taxon>Bacteria</taxon>
        <taxon>Pseudomonadati</taxon>
        <taxon>Bacteroidota</taxon>
        <taxon>Flavobacteriia</taxon>
        <taxon>Flavobacteriales</taxon>
        <taxon>Weeksellaceae</taxon>
        <taxon>Chryseobacterium group</taxon>
        <taxon>Chryseobacterium</taxon>
    </lineage>
</organism>
<evidence type="ECO:0008006" key="3">
    <source>
        <dbReference type="Google" id="ProtNLM"/>
    </source>
</evidence>
<evidence type="ECO:0000313" key="1">
    <source>
        <dbReference type="EMBL" id="MBD3906765.1"/>
    </source>
</evidence>
<keyword evidence="2" id="KW-1185">Reference proteome</keyword>
<dbReference type="EMBL" id="JACXXP010000040">
    <property type="protein sequence ID" value="MBD3906765.1"/>
    <property type="molecule type" value="Genomic_DNA"/>
</dbReference>
<comment type="caution">
    <text evidence="1">The sequence shown here is derived from an EMBL/GenBank/DDBJ whole genome shotgun (WGS) entry which is preliminary data.</text>
</comment>
<reference evidence="2" key="1">
    <citation type="submission" date="2023-07" db="EMBL/GenBank/DDBJ databases">
        <title>Description of novel Chryseobacterium sp. strain C-2.</title>
        <authorList>
            <person name="Saticioglu I.B."/>
        </authorList>
    </citation>
    <scope>NUCLEOTIDE SEQUENCE [LARGE SCALE GENOMIC DNA]</scope>
    <source>
        <strain evidence="2">C-2</strain>
    </source>
</reference>
<sequence length="194" mass="21686">MKKLFLILFSVTCSSVYSQWVVEDPAVAGLLASLTQEQAVSNSKTIVQAANTVKQLQSQGKWVKETVEKVDNAVRTLNVVTDIQKNAVGIVSDYRNAANSLRSYKTLNPQYVQNSLNRLANIVNNNQKTVDFFSNIMKSDFLKLSSFERIKLLQDINSKLSGLRASIYNISSEAYQKNQTAVNRQSIYGTPILK</sequence>
<evidence type="ECO:0000313" key="2">
    <source>
        <dbReference type="Proteomes" id="UP000603715"/>
    </source>
</evidence>